<proteinExistence type="predicted"/>
<accession>A0ABP6YSC1</accession>
<organism evidence="1 2">
    <name type="scientific">Kineosporia mesophila</name>
    <dbReference type="NCBI Taxonomy" id="566012"/>
    <lineage>
        <taxon>Bacteria</taxon>
        <taxon>Bacillati</taxon>
        <taxon>Actinomycetota</taxon>
        <taxon>Actinomycetes</taxon>
        <taxon>Kineosporiales</taxon>
        <taxon>Kineosporiaceae</taxon>
        <taxon>Kineosporia</taxon>
    </lineage>
</organism>
<comment type="caution">
    <text evidence="1">The sequence shown here is derived from an EMBL/GenBank/DDBJ whole genome shotgun (WGS) entry which is preliminary data.</text>
</comment>
<gene>
    <name evidence="1" type="ORF">GCM10022223_00670</name>
</gene>
<evidence type="ECO:0000313" key="1">
    <source>
        <dbReference type="EMBL" id="GAA3590064.1"/>
    </source>
</evidence>
<evidence type="ECO:0000313" key="2">
    <source>
        <dbReference type="Proteomes" id="UP001501074"/>
    </source>
</evidence>
<reference evidence="2" key="1">
    <citation type="journal article" date="2019" name="Int. J. Syst. Evol. Microbiol.">
        <title>The Global Catalogue of Microorganisms (GCM) 10K type strain sequencing project: providing services to taxonomists for standard genome sequencing and annotation.</title>
        <authorList>
            <consortium name="The Broad Institute Genomics Platform"/>
            <consortium name="The Broad Institute Genome Sequencing Center for Infectious Disease"/>
            <person name="Wu L."/>
            <person name="Ma J."/>
        </authorList>
    </citation>
    <scope>NUCLEOTIDE SEQUENCE [LARGE SCALE GENOMIC DNA]</scope>
    <source>
        <strain evidence="2">JCM 16902</strain>
    </source>
</reference>
<protein>
    <submittedName>
        <fullName evidence="1">Uncharacterized protein</fullName>
    </submittedName>
</protein>
<dbReference type="Proteomes" id="UP001501074">
    <property type="component" value="Unassembled WGS sequence"/>
</dbReference>
<keyword evidence="2" id="KW-1185">Reference proteome</keyword>
<sequence length="111" mass="11985">MPEVLSPTHDEAAQRLDRLADRLRVVGPRLAARQGVEAAQLVAQVRAGLQRMADLTAEADGEPRRELPVLKAHALADQALVLGNDLLRGGDRSDLFRVRAVEAIVAVHALV</sequence>
<name>A0ABP6YSC1_9ACTN</name>
<dbReference type="EMBL" id="BAAAZO010000001">
    <property type="protein sequence ID" value="GAA3590064.1"/>
    <property type="molecule type" value="Genomic_DNA"/>
</dbReference>